<accession>A0ABD5E4N0</accession>
<feature type="DNA-binding region" description="H-T-H motif" evidence="4">
    <location>
        <begin position="35"/>
        <end position="54"/>
    </location>
</feature>
<evidence type="ECO:0000313" key="6">
    <source>
        <dbReference type="EMBL" id="MDT0416187.1"/>
    </source>
</evidence>
<dbReference type="SUPFAM" id="SSF48498">
    <property type="entry name" value="Tetracyclin repressor-like, C-terminal domain"/>
    <property type="match status" value="1"/>
</dbReference>
<dbReference type="SUPFAM" id="SSF46689">
    <property type="entry name" value="Homeodomain-like"/>
    <property type="match status" value="1"/>
</dbReference>
<dbReference type="RefSeq" id="WP_043256994.1">
    <property type="nucleotide sequence ID" value="NZ_JAVRER010000014.1"/>
</dbReference>
<dbReference type="InterPro" id="IPR050109">
    <property type="entry name" value="HTH-type_TetR-like_transc_reg"/>
</dbReference>
<dbReference type="GO" id="GO:0006355">
    <property type="term" value="P:regulation of DNA-templated transcription"/>
    <property type="evidence" value="ECO:0007669"/>
    <property type="project" value="UniProtKB-ARBA"/>
</dbReference>
<dbReference type="Gene3D" id="1.10.357.10">
    <property type="entry name" value="Tetracycline Repressor, domain 2"/>
    <property type="match status" value="1"/>
</dbReference>
<dbReference type="EMBL" id="JAVRER010000014">
    <property type="protein sequence ID" value="MDT0416187.1"/>
    <property type="molecule type" value="Genomic_DNA"/>
</dbReference>
<reference evidence="7" key="1">
    <citation type="submission" date="2023-07" db="EMBL/GenBank/DDBJ databases">
        <title>30 novel species of actinomycetes from the DSMZ collection.</title>
        <authorList>
            <person name="Nouioui I."/>
        </authorList>
    </citation>
    <scope>NUCLEOTIDE SEQUENCE [LARGE SCALE GENOMIC DNA]</scope>
    <source>
        <strain evidence="7">DSM 41982</strain>
    </source>
</reference>
<dbReference type="PANTHER" id="PTHR30055:SF149">
    <property type="entry name" value="TETR-FAMILY TRANSCRIPTIONAL REGULATOR"/>
    <property type="match status" value="1"/>
</dbReference>
<dbReference type="Gene3D" id="1.10.10.60">
    <property type="entry name" value="Homeodomain-like"/>
    <property type="match status" value="1"/>
</dbReference>
<evidence type="ECO:0000256" key="3">
    <source>
        <dbReference type="ARBA" id="ARBA00023163"/>
    </source>
</evidence>
<feature type="domain" description="HTH tetR-type" evidence="5">
    <location>
        <begin position="12"/>
        <end position="72"/>
    </location>
</feature>
<dbReference type="InterPro" id="IPR001647">
    <property type="entry name" value="HTH_TetR"/>
</dbReference>
<organism evidence="6 7">
    <name type="scientific">Streptomyces evansiae</name>
    <dbReference type="NCBI Taxonomy" id="3075535"/>
    <lineage>
        <taxon>Bacteria</taxon>
        <taxon>Bacillati</taxon>
        <taxon>Actinomycetota</taxon>
        <taxon>Actinomycetes</taxon>
        <taxon>Kitasatosporales</taxon>
        <taxon>Streptomycetaceae</taxon>
        <taxon>Streptomyces</taxon>
    </lineage>
</organism>
<dbReference type="InterPro" id="IPR011075">
    <property type="entry name" value="TetR_C"/>
</dbReference>
<dbReference type="Proteomes" id="UP001183607">
    <property type="component" value="Unassembled WGS sequence"/>
</dbReference>
<dbReference type="PRINTS" id="PR00455">
    <property type="entry name" value="HTHTETR"/>
</dbReference>
<dbReference type="InterPro" id="IPR036271">
    <property type="entry name" value="Tet_transcr_reg_TetR-rel_C_sf"/>
</dbReference>
<protein>
    <submittedName>
        <fullName evidence="6">TetR/AcrR family transcriptional regulator</fullName>
    </submittedName>
</protein>
<keyword evidence="3" id="KW-0804">Transcription</keyword>
<keyword evidence="1" id="KW-0805">Transcription regulation</keyword>
<dbReference type="PROSITE" id="PS50977">
    <property type="entry name" value="HTH_TETR_2"/>
    <property type="match status" value="1"/>
</dbReference>
<dbReference type="InterPro" id="IPR009057">
    <property type="entry name" value="Homeodomain-like_sf"/>
</dbReference>
<dbReference type="GO" id="GO:0003677">
    <property type="term" value="F:DNA binding"/>
    <property type="evidence" value="ECO:0007669"/>
    <property type="project" value="UniProtKB-UniRule"/>
</dbReference>
<comment type="caution">
    <text evidence="6">The sequence shown here is derived from an EMBL/GenBank/DDBJ whole genome shotgun (WGS) entry which is preliminary data.</text>
</comment>
<keyword evidence="2 4" id="KW-0238">DNA-binding</keyword>
<sequence>MVGEVRSGRLGPGRAEELYHAVVDLLTEQGYGALTMDAVASRVHMSKATLYRQWGGKDGLVASALKHFVTPIAQDIPDTGSLRGDLDAFVDGFDDEETARRASLMRGIGQAAHEDAELEAALRELIVEPCRRYFTPMLRRAMARGELAPENTAVDFIVHMVLGGVLAPEIMEGRMVTQAGLRRYVHAVVLPALGAA</sequence>
<dbReference type="Pfam" id="PF00440">
    <property type="entry name" value="TetR_N"/>
    <property type="match status" value="1"/>
</dbReference>
<evidence type="ECO:0000256" key="2">
    <source>
        <dbReference type="ARBA" id="ARBA00023125"/>
    </source>
</evidence>
<evidence type="ECO:0000259" key="5">
    <source>
        <dbReference type="PROSITE" id="PS50977"/>
    </source>
</evidence>
<evidence type="ECO:0000256" key="1">
    <source>
        <dbReference type="ARBA" id="ARBA00023015"/>
    </source>
</evidence>
<dbReference type="Pfam" id="PF16859">
    <property type="entry name" value="TetR_C_11"/>
    <property type="match status" value="1"/>
</dbReference>
<proteinExistence type="predicted"/>
<dbReference type="PANTHER" id="PTHR30055">
    <property type="entry name" value="HTH-TYPE TRANSCRIPTIONAL REGULATOR RUTR"/>
    <property type="match status" value="1"/>
</dbReference>
<name>A0ABD5E4N0_9ACTN</name>
<evidence type="ECO:0000256" key="4">
    <source>
        <dbReference type="PROSITE-ProRule" id="PRU00335"/>
    </source>
</evidence>
<evidence type="ECO:0000313" key="7">
    <source>
        <dbReference type="Proteomes" id="UP001183607"/>
    </source>
</evidence>
<gene>
    <name evidence="6" type="ORF">RM574_11865</name>
</gene>
<dbReference type="AlphaFoldDB" id="A0ABD5E4N0"/>